<proteinExistence type="predicted"/>
<dbReference type="AlphaFoldDB" id="A0A8J2I1K1"/>
<dbReference type="Pfam" id="PF24355">
    <property type="entry name" value="DUF7514"/>
    <property type="match status" value="1"/>
</dbReference>
<dbReference type="InterPro" id="IPR055936">
    <property type="entry name" value="DUF7514"/>
</dbReference>
<dbReference type="OrthoDB" id="7873042at2759"/>
<reference evidence="3" key="1">
    <citation type="submission" date="2021-05" db="EMBL/GenBank/DDBJ databases">
        <authorList>
            <person name="Stam R."/>
        </authorList>
    </citation>
    <scope>NUCLEOTIDE SEQUENCE</scope>
    <source>
        <strain evidence="3">CS162</strain>
    </source>
</reference>
<keyword evidence="4" id="KW-1185">Reference proteome</keyword>
<feature type="compositionally biased region" description="Pro residues" evidence="1">
    <location>
        <begin position="1"/>
        <end position="20"/>
    </location>
</feature>
<dbReference type="PROSITE" id="PS50222">
    <property type="entry name" value="EF_HAND_2"/>
    <property type="match status" value="1"/>
</dbReference>
<dbReference type="InterPro" id="IPR002048">
    <property type="entry name" value="EF_hand_dom"/>
</dbReference>
<dbReference type="Proteomes" id="UP000676310">
    <property type="component" value="Unassembled WGS sequence"/>
</dbReference>
<dbReference type="RefSeq" id="XP_043167955.1">
    <property type="nucleotide sequence ID" value="XM_043312020.1"/>
</dbReference>
<dbReference type="EMBL" id="CAJRGZ010000017">
    <property type="protein sequence ID" value="CAG5156612.1"/>
    <property type="molecule type" value="Genomic_DNA"/>
</dbReference>
<dbReference type="GO" id="GO:0005509">
    <property type="term" value="F:calcium ion binding"/>
    <property type="evidence" value="ECO:0007669"/>
    <property type="project" value="InterPro"/>
</dbReference>
<dbReference type="GeneID" id="67016073"/>
<comment type="caution">
    <text evidence="3">The sequence shown here is derived from an EMBL/GenBank/DDBJ whole genome shotgun (WGS) entry which is preliminary data.</text>
</comment>
<evidence type="ECO:0000313" key="4">
    <source>
        <dbReference type="Proteomes" id="UP000676310"/>
    </source>
</evidence>
<evidence type="ECO:0000259" key="2">
    <source>
        <dbReference type="PROSITE" id="PS50222"/>
    </source>
</evidence>
<accession>A0A8J2I1K1</accession>
<organism evidence="3 4">
    <name type="scientific">Alternaria atra</name>
    <dbReference type="NCBI Taxonomy" id="119953"/>
    <lineage>
        <taxon>Eukaryota</taxon>
        <taxon>Fungi</taxon>
        <taxon>Dikarya</taxon>
        <taxon>Ascomycota</taxon>
        <taxon>Pezizomycotina</taxon>
        <taxon>Dothideomycetes</taxon>
        <taxon>Pleosporomycetidae</taxon>
        <taxon>Pleosporales</taxon>
        <taxon>Pleosporineae</taxon>
        <taxon>Pleosporaceae</taxon>
        <taxon>Alternaria</taxon>
        <taxon>Alternaria sect. Ulocladioides</taxon>
    </lineage>
</organism>
<protein>
    <recommendedName>
        <fullName evidence="2">EF-hand domain-containing protein</fullName>
    </recommendedName>
</protein>
<name>A0A8J2I1K1_9PLEO</name>
<evidence type="ECO:0000256" key="1">
    <source>
        <dbReference type="SAM" id="MobiDB-lite"/>
    </source>
</evidence>
<gene>
    <name evidence="3" type="ORF">ALTATR162_LOCUS4409</name>
</gene>
<feature type="domain" description="EF-hand" evidence="2">
    <location>
        <begin position="36"/>
        <end position="71"/>
    </location>
</feature>
<sequence length="233" mass="26455">MYGAPPGFPPPPQQPAPPPSGWTEHLFYTNGKGTPAFEALMKEFFVKLDPRGTGYITPEAFSSFLEASRVKDSDNVWKRSLKDDGIYPKEDMADFELKAAIEGFFFDHKVVVRNPSAKQLPYGGMPLLSLAGFIDFMSVEYAADPDDIFVVPGLNNALRVYNIWPERGPLPRYIFPSRRPIEIQQRIDQATRRCAANAQEKLRANQARINIELQGQQNAVDLIDGTQRYYRYY</sequence>
<feature type="region of interest" description="Disordered" evidence="1">
    <location>
        <begin position="1"/>
        <end position="21"/>
    </location>
</feature>
<evidence type="ECO:0000313" key="3">
    <source>
        <dbReference type="EMBL" id="CAG5156612.1"/>
    </source>
</evidence>